<keyword evidence="3" id="KW-0378">Hydrolase</keyword>
<dbReference type="Pfam" id="PF00561">
    <property type="entry name" value="Abhydrolase_1"/>
    <property type="match status" value="1"/>
</dbReference>
<dbReference type="PANTHER" id="PTHR10794">
    <property type="entry name" value="ABHYDROLASE DOMAIN-CONTAINING PROTEIN"/>
    <property type="match status" value="1"/>
</dbReference>
<evidence type="ECO:0000259" key="2">
    <source>
        <dbReference type="Pfam" id="PF00561"/>
    </source>
</evidence>
<comment type="similarity">
    <text evidence="1">Belongs to the AB hydrolase superfamily. AB hydrolase 4 family.</text>
</comment>
<feature type="domain" description="AB hydrolase-1" evidence="2">
    <location>
        <begin position="74"/>
        <end position="307"/>
    </location>
</feature>
<proteinExistence type="inferred from homology"/>
<dbReference type="EMBL" id="JBHTCM010000004">
    <property type="protein sequence ID" value="MFC7332201.1"/>
    <property type="molecule type" value="Genomic_DNA"/>
</dbReference>
<dbReference type="InterPro" id="IPR050960">
    <property type="entry name" value="AB_hydrolase_4_sf"/>
</dbReference>
<dbReference type="InterPro" id="IPR029058">
    <property type="entry name" value="AB_hydrolase_fold"/>
</dbReference>
<gene>
    <name evidence="3" type="ORF">ACFQPS_03440</name>
</gene>
<dbReference type="Proteomes" id="UP001596456">
    <property type="component" value="Unassembled WGS sequence"/>
</dbReference>
<keyword evidence="4" id="KW-1185">Reference proteome</keyword>
<reference evidence="4" key="1">
    <citation type="journal article" date="2019" name="Int. J. Syst. Evol. Microbiol.">
        <title>The Global Catalogue of Microorganisms (GCM) 10K type strain sequencing project: providing services to taxonomists for standard genome sequencing and annotation.</title>
        <authorList>
            <consortium name="The Broad Institute Genomics Platform"/>
            <consortium name="The Broad Institute Genome Sequencing Center for Infectious Disease"/>
            <person name="Wu L."/>
            <person name="Ma J."/>
        </authorList>
    </citation>
    <scope>NUCLEOTIDE SEQUENCE [LARGE SCALE GENOMIC DNA]</scope>
    <source>
        <strain evidence="4">CGMCC 1.16275</strain>
    </source>
</reference>
<evidence type="ECO:0000256" key="1">
    <source>
        <dbReference type="ARBA" id="ARBA00010884"/>
    </source>
</evidence>
<evidence type="ECO:0000313" key="3">
    <source>
        <dbReference type="EMBL" id="MFC7332201.1"/>
    </source>
</evidence>
<dbReference type="RefSeq" id="WP_377356449.1">
    <property type="nucleotide sequence ID" value="NZ_JBHTCM010000004.1"/>
</dbReference>
<accession>A0ABW2KSD0</accession>
<dbReference type="Gene3D" id="3.40.50.1820">
    <property type="entry name" value="alpha/beta hydrolase"/>
    <property type="match status" value="1"/>
</dbReference>
<comment type="caution">
    <text evidence="3">The sequence shown here is derived from an EMBL/GenBank/DDBJ whole genome shotgun (WGS) entry which is preliminary data.</text>
</comment>
<dbReference type="InterPro" id="IPR000073">
    <property type="entry name" value="AB_hydrolase_1"/>
</dbReference>
<protein>
    <submittedName>
        <fullName evidence="3">YheT family hydrolase</fullName>
    </submittedName>
</protein>
<organism evidence="3 4">
    <name type="scientific">Rhodocista pekingensis</name>
    <dbReference type="NCBI Taxonomy" id="201185"/>
    <lineage>
        <taxon>Bacteria</taxon>
        <taxon>Pseudomonadati</taxon>
        <taxon>Pseudomonadota</taxon>
        <taxon>Alphaproteobacteria</taxon>
        <taxon>Rhodospirillales</taxon>
        <taxon>Azospirillaceae</taxon>
        <taxon>Rhodocista</taxon>
    </lineage>
</organism>
<dbReference type="InterPro" id="IPR012020">
    <property type="entry name" value="ABHD4"/>
</dbReference>
<evidence type="ECO:0000313" key="4">
    <source>
        <dbReference type="Proteomes" id="UP001596456"/>
    </source>
</evidence>
<sequence length="328" mass="36059">MPELSGTIDLPPFRERWPWRGAHLQTVRNTLRRPRFRLAAGERLRFPMADGSGDVLLGLLNRPGRPVAGRPLAVLIHGLTGCETGSYMQATAMALLAAGCPVLRLNLRGAGPSRDLCRLRYHAGRTQDIREVLAQLPPELSANGVVMAGYSLGGNALLKLLGEGDLPVPVRAAASISAPIDLHRSSLAFLEPRNRLYHRWLLARMKEESLAPGPGLEPRWIDAIRRSRSVWDFDDLFVAPWNGWSGAEEYYRVNSAAGFLEAIRVPTLVIHALDDPWIPGDCYRAVAWERNPSLHPLLPAGGGHVGFHAPGGVWHDRCLTAFFARHAG</sequence>
<dbReference type="SUPFAM" id="SSF53474">
    <property type="entry name" value="alpha/beta-Hydrolases"/>
    <property type="match status" value="1"/>
</dbReference>
<name>A0ABW2KSD0_9PROT</name>
<dbReference type="GO" id="GO:0016787">
    <property type="term" value="F:hydrolase activity"/>
    <property type="evidence" value="ECO:0007669"/>
    <property type="project" value="UniProtKB-KW"/>
</dbReference>
<dbReference type="PANTHER" id="PTHR10794:SF94">
    <property type="entry name" value="ESTERASE YHET-RELATED"/>
    <property type="match status" value="1"/>
</dbReference>
<dbReference type="PIRSF" id="PIRSF005211">
    <property type="entry name" value="Ab_hydro_YheT"/>
    <property type="match status" value="1"/>
</dbReference>